<dbReference type="Proteomes" id="UP000727407">
    <property type="component" value="Unassembled WGS sequence"/>
</dbReference>
<name>A0A8J4UEM5_CLAMG</name>
<evidence type="ECO:0000256" key="1">
    <source>
        <dbReference type="SAM" id="MobiDB-lite"/>
    </source>
</evidence>
<proteinExistence type="predicted"/>
<sequence>MLNECGARWPTVCRHAPGIQRDKFESFHKIKGPKVSREGTTDKGGREEDFGVAAFLDCRAGLNVSELHHLTSNMPQFLPAVARCSCHAPAAKHCEKEKTGRPKLLGKHTDGEREKERVHWTCRVE</sequence>
<feature type="compositionally biased region" description="Basic and acidic residues" evidence="1">
    <location>
        <begin position="35"/>
        <end position="46"/>
    </location>
</feature>
<evidence type="ECO:0000313" key="2">
    <source>
        <dbReference type="EMBL" id="KAF5905151.1"/>
    </source>
</evidence>
<protein>
    <submittedName>
        <fullName evidence="2">N-acylneuraminate cytidylyltransferase</fullName>
    </submittedName>
</protein>
<dbReference type="AlphaFoldDB" id="A0A8J4UEM5"/>
<dbReference type="GO" id="GO:0016779">
    <property type="term" value="F:nucleotidyltransferase activity"/>
    <property type="evidence" value="ECO:0007669"/>
    <property type="project" value="UniProtKB-KW"/>
</dbReference>
<comment type="caution">
    <text evidence="2">The sequence shown here is derived from an EMBL/GenBank/DDBJ whole genome shotgun (WGS) entry which is preliminary data.</text>
</comment>
<keyword evidence="2" id="KW-0808">Transferase</keyword>
<evidence type="ECO:0000313" key="3">
    <source>
        <dbReference type="Proteomes" id="UP000727407"/>
    </source>
</evidence>
<organism evidence="2 3">
    <name type="scientific">Clarias magur</name>
    <name type="common">Asian catfish</name>
    <name type="synonym">Macropteronotus magur</name>
    <dbReference type="NCBI Taxonomy" id="1594786"/>
    <lineage>
        <taxon>Eukaryota</taxon>
        <taxon>Metazoa</taxon>
        <taxon>Chordata</taxon>
        <taxon>Craniata</taxon>
        <taxon>Vertebrata</taxon>
        <taxon>Euteleostomi</taxon>
        <taxon>Actinopterygii</taxon>
        <taxon>Neopterygii</taxon>
        <taxon>Teleostei</taxon>
        <taxon>Ostariophysi</taxon>
        <taxon>Siluriformes</taxon>
        <taxon>Clariidae</taxon>
        <taxon>Clarias</taxon>
    </lineage>
</organism>
<reference evidence="2" key="1">
    <citation type="submission" date="2020-07" db="EMBL/GenBank/DDBJ databases">
        <title>Clarias magur genome sequencing, assembly and annotation.</title>
        <authorList>
            <person name="Kushwaha B."/>
            <person name="Kumar R."/>
            <person name="Das P."/>
            <person name="Joshi C.G."/>
            <person name="Kumar D."/>
            <person name="Nagpure N.S."/>
            <person name="Pandey M."/>
            <person name="Agarwal S."/>
            <person name="Srivastava S."/>
            <person name="Singh M."/>
            <person name="Sahoo L."/>
            <person name="Jayasankar P."/>
            <person name="Meher P.K."/>
            <person name="Koringa P.G."/>
            <person name="Iquebal M.A."/>
            <person name="Das S.P."/>
            <person name="Bit A."/>
            <person name="Patnaik S."/>
            <person name="Patel N."/>
            <person name="Shah T.M."/>
            <person name="Hinsu A."/>
            <person name="Jena J.K."/>
        </authorList>
    </citation>
    <scope>NUCLEOTIDE SEQUENCE</scope>
    <source>
        <strain evidence="2">CIFAMagur01</strain>
        <tissue evidence="2">Testis</tissue>
    </source>
</reference>
<accession>A0A8J4UEM5</accession>
<keyword evidence="2" id="KW-0548">Nucleotidyltransferase</keyword>
<feature type="region of interest" description="Disordered" evidence="1">
    <location>
        <begin position="25"/>
        <end position="46"/>
    </location>
</feature>
<gene>
    <name evidence="2" type="primary">cmas</name>
    <name evidence="2" type="ORF">DAT39_005133</name>
</gene>
<dbReference type="EMBL" id="QNUK01000048">
    <property type="protein sequence ID" value="KAF5905151.1"/>
    <property type="molecule type" value="Genomic_DNA"/>
</dbReference>
<keyword evidence="3" id="KW-1185">Reference proteome</keyword>